<evidence type="ECO:0000313" key="11">
    <source>
        <dbReference type="EMBL" id="GHA67014.1"/>
    </source>
</evidence>
<feature type="compositionally biased region" description="Polar residues" evidence="9">
    <location>
        <begin position="779"/>
        <end position="798"/>
    </location>
</feature>
<reference evidence="11" key="2">
    <citation type="submission" date="2020-09" db="EMBL/GenBank/DDBJ databases">
        <authorList>
            <person name="Sun Q."/>
            <person name="Kim S."/>
        </authorList>
    </citation>
    <scope>NUCLEOTIDE SEQUENCE</scope>
    <source>
        <strain evidence="11">KCTC 32501</strain>
    </source>
</reference>
<dbReference type="HAMAP" id="MF_01895">
    <property type="entry name" value="RNase_R"/>
    <property type="match status" value="1"/>
</dbReference>
<comment type="function">
    <text evidence="8">3'-5' exoribonuclease that releases 5'-nucleoside monophosphates and is involved in maturation of structured RNAs.</text>
</comment>
<dbReference type="InterPro" id="IPR012340">
    <property type="entry name" value="NA-bd_OB-fold"/>
</dbReference>
<evidence type="ECO:0000256" key="6">
    <source>
        <dbReference type="ARBA" id="ARBA00022839"/>
    </source>
</evidence>
<dbReference type="CDD" id="cd04471">
    <property type="entry name" value="S1_RNase_R"/>
    <property type="match status" value="1"/>
</dbReference>
<evidence type="ECO:0000313" key="12">
    <source>
        <dbReference type="Proteomes" id="UP000614287"/>
    </source>
</evidence>
<dbReference type="InterPro" id="IPR004476">
    <property type="entry name" value="RNase_II/RNase_R"/>
</dbReference>
<evidence type="ECO:0000256" key="2">
    <source>
        <dbReference type="ARBA" id="ARBA00004496"/>
    </source>
</evidence>
<name>A0A8J3CLK0_9BURK</name>
<dbReference type="NCBIfam" id="TIGR02063">
    <property type="entry name" value="RNase_R"/>
    <property type="match status" value="1"/>
</dbReference>
<dbReference type="InterPro" id="IPR013223">
    <property type="entry name" value="RNase_B_OB_dom"/>
</dbReference>
<dbReference type="Pfam" id="PF00575">
    <property type="entry name" value="S1"/>
    <property type="match status" value="1"/>
</dbReference>
<dbReference type="InterPro" id="IPR022966">
    <property type="entry name" value="RNase_II/R_CS"/>
</dbReference>
<dbReference type="Proteomes" id="UP000614287">
    <property type="component" value="Unassembled WGS sequence"/>
</dbReference>
<dbReference type="InterPro" id="IPR003029">
    <property type="entry name" value="S1_domain"/>
</dbReference>
<dbReference type="Pfam" id="PF08206">
    <property type="entry name" value="OB_RNB"/>
    <property type="match status" value="1"/>
</dbReference>
<keyword evidence="6 8" id="KW-0269">Exonuclease</keyword>
<dbReference type="EC" id="3.1.13.1" evidence="8"/>
<evidence type="ECO:0000256" key="9">
    <source>
        <dbReference type="SAM" id="MobiDB-lite"/>
    </source>
</evidence>
<dbReference type="SMART" id="SM00316">
    <property type="entry name" value="S1"/>
    <property type="match status" value="1"/>
</dbReference>
<dbReference type="SMART" id="SM00955">
    <property type="entry name" value="RNB"/>
    <property type="match status" value="1"/>
</dbReference>
<evidence type="ECO:0000256" key="5">
    <source>
        <dbReference type="ARBA" id="ARBA00022801"/>
    </source>
</evidence>
<sequence>MFTPSTAVLAPTSKPVEVAKKPLPANLPTRSVLFNTIQTHAVNYKKPLTAIQIAQELDVLPAQVGSLQILLDQMTAAGDIKMNPKGSYAPLSTEPLITGRIQTHKDGYGFLINDGEDVFIAERQMRGAWHGDMVTVRITGTARNGKREGEVVEVTERKFSQVVGRLLNENGVWLVSPDDVRLRTDILVAADDLAGALVNQIVVVALKAYGDEHAMPIGRVVEVLGNADDSGMEIEIAVRKFDVPHVFSERTEQQVAKLSDTVSPDEWVGRIDLRDVPLVTIDGEDARDFDDAVYCEPIKTGRKVTGYRLLVAIADVSHYVKDKTPLNEDALLRATSVYFPRRVVPMLPEKLSNGLCSLNPHVERLCMVADMVIDLDGQVTAYQFFEAVMHSAARLTYNQVWEFLDKGTGHIAENFAHLSPQIKSLYDLFKVLLQAREKRGAMEFETVETYMVPDENGKIKEIVPRTRNDAHRLIEECMLAANVCAAEFIETSDRLCLYRNHEGPTPEKLEALRKSLKIAGLHIGGGDKPTPKDYAAVMRQVIGRPDAAGLQTLLLRSMQQAVYAPDNLGHFGLAYSAYAHFTSPIRRYPDLLVHRTIKSILSGQRYTPMTEQIPLLEDTRKAKLWADDKLNELEKQKQKKDSTHPIWVKLGTHASMCERRADEASRDVTAWLKCEYMKQFIGETMVGTISSVTNFGAFVTLKDAYVDGLVHISELGQDYFEFDEVSYSLRGRASGVVYRLNDEVSVKIAGVDSDTRRVDFALVLPEGQQGKSRRHPSKTESATLRTTQAANNRTNSTKQNKRDARLKQSEERPAKSSRKRSKR</sequence>
<comment type="catalytic activity">
    <reaction evidence="1 8">
        <text>Exonucleolytic cleavage in the 3'- to 5'-direction to yield nucleoside 5'-phosphates.</text>
        <dbReference type="EC" id="3.1.13.1"/>
    </reaction>
</comment>
<feature type="region of interest" description="Disordered" evidence="9">
    <location>
        <begin position="766"/>
        <end position="823"/>
    </location>
</feature>
<dbReference type="AlphaFoldDB" id="A0A8J3CLK0"/>
<reference evidence="11" key="1">
    <citation type="journal article" date="2014" name="Int. J. Syst. Evol. Microbiol.">
        <title>Complete genome sequence of Corynebacterium casei LMG S-19264T (=DSM 44701T), isolated from a smear-ripened cheese.</title>
        <authorList>
            <consortium name="US DOE Joint Genome Institute (JGI-PGF)"/>
            <person name="Walter F."/>
            <person name="Albersmeier A."/>
            <person name="Kalinowski J."/>
            <person name="Ruckert C."/>
        </authorList>
    </citation>
    <scope>NUCLEOTIDE SEQUENCE</scope>
    <source>
        <strain evidence="11">KCTC 32501</strain>
    </source>
</reference>
<proteinExistence type="inferred from homology"/>
<dbReference type="GO" id="GO:0006402">
    <property type="term" value="P:mRNA catabolic process"/>
    <property type="evidence" value="ECO:0007669"/>
    <property type="project" value="TreeGrafter"/>
</dbReference>
<dbReference type="Pfam" id="PF00773">
    <property type="entry name" value="RNB"/>
    <property type="match status" value="1"/>
</dbReference>
<protein>
    <recommendedName>
        <fullName evidence="8">Ribonuclease R</fullName>
        <shortName evidence="8">RNase R</shortName>
        <ecNumber evidence="8">3.1.13.1</ecNumber>
    </recommendedName>
</protein>
<dbReference type="GO" id="GO:0008859">
    <property type="term" value="F:exoribonuclease II activity"/>
    <property type="evidence" value="ECO:0007669"/>
    <property type="project" value="UniProtKB-UniRule"/>
</dbReference>
<keyword evidence="3 8" id="KW-0963">Cytoplasm</keyword>
<keyword evidence="4 8" id="KW-0540">Nuclease</keyword>
<evidence type="ECO:0000256" key="4">
    <source>
        <dbReference type="ARBA" id="ARBA00022722"/>
    </source>
</evidence>
<comment type="similarity">
    <text evidence="8">Belongs to the RNR ribonuclease family. RNase R subfamily.</text>
</comment>
<dbReference type="InterPro" id="IPR011805">
    <property type="entry name" value="RNase_R"/>
</dbReference>
<evidence type="ECO:0000256" key="3">
    <source>
        <dbReference type="ARBA" id="ARBA00022490"/>
    </source>
</evidence>
<organism evidence="11 12">
    <name type="scientific">Formosimonas limnophila</name>
    <dbReference type="NCBI Taxonomy" id="1384487"/>
    <lineage>
        <taxon>Bacteria</taxon>
        <taxon>Pseudomonadati</taxon>
        <taxon>Pseudomonadota</taxon>
        <taxon>Betaproteobacteria</taxon>
        <taxon>Burkholderiales</taxon>
        <taxon>Burkholderiaceae</taxon>
        <taxon>Formosimonas</taxon>
    </lineage>
</organism>
<comment type="caution">
    <text evidence="11">The sequence shown here is derived from an EMBL/GenBank/DDBJ whole genome shotgun (WGS) entry which is preliminary data.</text>
</comment>
<dbReference type="NCBIfam" id="TIGR00358">
    <property type="entry name" value="3_prime_RNase"/>
    <property type="match status" value="1"/>
</dbReference>
<evidence type="ECO:0000256" key="8">
    <source>
        <dbReference type="HAMAP-Rule" id="MF_01895"/>
    </source>
</evidence>
<dbReference type="EMBL" id="BMZG01000002">
    <property type="protein sequence ID" value="GHA67014.1"/>
    <property type="molecule type" value="Genomic_DNA"/>
</dbReference>
<keyword evidence="5 8" id="KW-0378">Hydrolase</keyword>
<dbReference type="InterPro" id="IPR040476">
    <property type="entry name" value="CSD2"/>
</dbReference>
<dbReference type="InterPro" id="IPR050180">
    <property type="entry name" value="RNR_Ribonuclease"/>
</dbReference>
<dbReference type="GO" id="GO:0003723">
    <property type="term" value="F:RNA binding"/>
    <property type="evidence" value="ECO:0007669"/>
    <property type="project" value="UniProtKB-UniRule"/>
</dbReference>
<feature type="domain" description="S1 motif" evidence="10">
    <location>
        <begin position="682"/>
        <end position="763"/>
    </location>
</feature>
<dbReference type="SUPFAM" id="SSF50249">
    <property type="entry name" value="Nucleic acid-binding proteins"/>
    <property type="match status" value="4"/>
</dbReference>
<feature type="compositionally biased region" description="Basic and acidic residues" evidence="9">
    <location>
        <begin position="800"/>
        <end position="814"/>
    </location>
</feature>
<comment type="subcellular location">
    <subcellularLocation>
        <location evidence="2 8">Cytoplasm</location>
    </subcellularLocation>
</comment>
<dbReference type="InterPro" id="IPR011129">
    <property type="entry name" value="CSD"/>
</dbReference>
<dbReference type="PANTHER" id="PTHR23355">
    <property type="entry name" value="RIBONUCLEASE"/>
    <property type="match status" value="1"/>
</dbReference>
<keyword evidence="7 8" id="KW-0694">RNA-binding</keyword>
<gene>
    <name evidence="8 11" type="primary">rnr</name>
    <name evidence="11" type="ORF">GCM10009007_04470</name>
</gene>
<dbReference type="Gene3D" id="2.40.50.140">
    <property type="entry name" value="Nucleic acid-binding proteins"/>
    <property type="match status" value="2"/>
</dbReference>
<dbReference type="GO" id="GO:0005829">
    <property type="term" value="C:cytosol"/>
    <property type="evidence" value="ECO:0007669"/>
    <property type="project" value="TreeGrafter"/>
</dbReference>
<dbReference type="InterPro" id="IPR001900">
    <property type="entry name" value="RNase_II/R"/>
</dbReference>
<evidence type="ECO:0000256" key="7">
    <source>
        <dbReference type="ARBA" id="ARBA00022884"/>
    </source>
</evidence>
<accession>A0A8J3CLK0</accession>
<dbReference type="PROSITE" id="PS50126">
    <property type="entry name" value="S1"/>
    <property type="match status" value="1"/>
</dbReference>
<dbReference type="Pfam" id="PF17876">
    <property type="entry name" value="CSD2"/>
    <property type="match status" value="1"/>
</dbReference>
<keyword evidence="12" id="KW-1185">Reference proteome</keyword>
<dbReference type="PANTHER" id="PTHR23355:SF9">
    <property type="entry name" value="DIS3-LIKE EXONUCLEASE 2"/>
    <property type="match status" value="1"/>
</dbReference>
<dbReference type="PROSITE" id="PS01175">
    <property type="entry name" value="RIBONUCLEASE_II"/>
    <property type="match status" value="1"/>
</dbReference>
<evidence type="ECO:0000259" key="10">
    <source>
        <dbReference type="PROSITE" id="PS50126"/>
    </source>
</evidence>
<evidence type="ECO:0000256" key="1">
    <source>
        <dbReference type="ARBA" id="ARBA00001849"/>
    </source>
</evidence>
<dbReference type="SMART" id="SM00357">
    <property type="entry name" value="CSP"/>
    <property type="match status" value="1"/>
</dbReference>